<dbReference type="NCBIfam" id="TIGR03800">
    <property type="entry name" value="PLP_synth_Pdx2"/>
    <property type="match status" value="1"/>
</dbReference>
<keyword evidence="5" id="KW-0456">Lyase</keyword>
<dbReference type="AlphaFoldDB" id="A0A7S2RJG7"/>
<dbReference type="PANTHER" id="PTHR31559:SF0">
    <property type="entry name" value="PYRIDOXAL 5'-PHOSPHATE SYNTHASE SUBUNIT SNO1-RELATED"/>
    <property type="match status" value="1"/>
</dbReference>
<dbReference type="GO" id="GO:0004359">
    <property type="term" value="F:glutaminase activity"/>
    <property type="evidence" value="ECO:0007669"/>
    <property type="project" value="UniProtKB-EC"/>
</dbReference>
<proteinExistence type="inferred from homology"/>
<reference evidence="7" key="1">
    <citation type="submission" date="2021-01" db="EMBL/GenBank/DDBJ databases">
        <authorList>
            <person name="Corre E."/>
            <person name="Pelletier E."/>
            <person name="Niang G."/>
            <person name="Scheremetjew M."/>
            <person name="Finn R."/>
            <person name="Kale V."/>
            <person name="Holt S."/>
            <person name="Cochrane G."/>
            <person name="Meng A."/>
            <person name="Brown T."/>
            <person name="Cohen L."/>
        </authorList>
    </citation>
    <scope>NUCLEOTIDE SEQUENCE</scope>
    <source>
        <strain evidence="7">CCMP1243</strain>
    </source>
</reference>
<dbReference type="HAMAP" id="MF_01615">
    <property type="entry name" value="PdxT"/>
    <property type="match status" value="1"/>
</dbReference>
<evidence type="ECO:0000256" key="6">
    <source>
        <dbReference type="ARBA" id="ARBA00049534"/>
    </source>
</evidence>
<evidence type="ECO:0000256" key="2">
    <source>
        <dbReference type="ARBA" id="ARBA00012918"/>
    </source>
</evidence>
<dbReference type="InterPro" id="IPR021196">
    <property type="entry name" value="PdxT/SNO_CS"/>
</dbReference>
<name>A0A7S2RJG7_9STRA</name>
<dbReference type="CDD" id="cd01749">
    <property type="entry name" value="GATase1_PB"/>
    <property type="match status" value="1"/>
</dbReference>
<comment type="catalytic activity">
    <reaction evidence="6">
        <text>L-glutamine + H2O = L-glutamate + NH4(+)</text>
        <dbReference type="Rhea" id="RHEA:15889"/>
        <dbReference type="ChEBI" id="CHEBI:15377"/>
        <dbReference type="ChEBI" id="CHEBI:28938"/>
        <dbReference type="ChEBI" id="CHEBI:29985"/>
        <dbReference type="ChEBI" id="CHEBI:58359"/>
        <dbReference type="EC" id="3.5.1.2"/>
    </reaction>
</comment>
<accession>A0A7S2RJG7</accession>
<dbReference type="GO" id="GO:1903600">
    <property type="term" value="C:glutaminase complex"/>
    <property type="evidence" value="ECO:0007669"/>
    <property type="project" value="TreeGrafter"/>
</dbReference>
<dbReference type="PROSITE" id="PS01236">
    <property type="entry name" value="PDXT_SNO_1"/>
    <property type="match status" value="1"/>
</dbReference>
<dbReference type="GO" id="GO:0008614">
    <property type="term" value="P:pyridoxine metabolic process"/>
    <property type="evidence" value="ECO:0007669"/>
    <property type="project" value="TreeGrafter"/>
</dbReference>
<organism evidence="7">
    <name type="scientific">Rhizochromulina marina</name>
    <dbReference type="NCBI Taxonomy" id="1034831"/>
    <lineage>
        <taxon>Eukaryota</taxon>
        <taxon>Sar</taxon>
        <taxon>Stramenopiles</taxon>
        <taxon>Ochrophyta</taxon>
        <taxon>Dictyochophyceae</taxon>
        <taxon>Rhizochromulinales</taxon>
        <taxon>Rhizochromulina</taxon>
    </lineage>
</organism>
<evidence type="ECO:0000256" key="5">
    <source>
        <dbReference type="ARBA" id="ARBA00023239"/>
    </source>
</evidence>
<dbReference type="GO" id="GO:0005829">
    <property type="term" value="C:cytosol"/>
    <property type="evidence" value="ECO:0007669"/>
    <property type="project" value="TreeGrafter"/>
</dbReference>
<dbReference type="PANTHER" id="PTHR31559">
    <property type="entry name" value="PYRIDOXAL 5'-PHOSPHATE SYNTHASE SUBUNIT SNO"/>
    <property type="match status" value="1"/>
</dbReference>
<evidence type="ECO:0000256" key="1">
    <source>
        <dbReference type="ARBA" id="ARBA00008345"/>
    </source>
</evidence>
<dbReference type="SUPFAM" id="SSF52317">
    <property type="entry name" value="Class I glutamine amidotransferase-like"/>
    <property type="match status" value="1"/>
</dbReference>
<gene>
    <name evidence="7" type="ORF">RMAR1173_LOCUS5197</name>
</gene>
<dbReference type="Pfam" id="PF01174">
    <property type="entry name" value="SNO"/>
    <property type="match status" value="1"/>
</dbReference>
<evidence type="ECO:0000256" key="4">
    <source>
        <dbReference type="ARBA" id="ARBA00022962"/>
    </source>
</evidence>
<dbReference type="GO" id="GO:0016829">
    <property type="term" value="F:lyase activity"/>
    <property type="evidence" value="ECO:0007669"/>
    <property type="project" value="UniProtKB-KW"/>
</dbReference>
<dbReference type="EMBL" id="HBHJ01008067">
    <property type="protein sequence ID" value="CAD9672898.1"/>
    <property type="molecule type" value="Transcribed_RNA"/>
</dbReference>
<dbReference type="EC" id="3.5.1.2" evidence="2"/>
<dbReference type="InterPro" id="IPR002161">
    <property type="entry name" value="PdxT/SNO"/>
</dbReference>
<comment type="similarity">
    <text evidence="1">Belongs to the glutaminase PdxT/SNO family.</text>
</comment>
<evidence type="ECO:0000256" key="3">
    <source>
        <dbReference type="ARBA" id="ARBA00022801"/>
    </source>
</evidence>
<evidence type="ECO:0000313" key="7">
    <source>
        <dbReference type="EMBL" id="CAD9672898.1"/>
    </source>
</evidence>
<dbReference type="PROSITE" id="PS51273">
    <property type="entry name" value="GATASE_TYPE_1"/>
    <property type="match status" value="1"/>
</dbReference>
<sequence length="271" mass="28658">MSSASSSPAEEGRSKTVGVLAIQGSFAEHLEMLAALGTRTREVRLPEDLEGLDGLILPGGESTTMAIIGEPTGVFPALRSYIQSGKPVWGTCAGLILLSNTALFQKEGGQALVGGLDIEVCRNFFGSQVESCEMDMEVGVLEDFSAGMDDKGHRAVFIRAPAILQVAEGVDVLARVKAKPCSTALASMQASNSVPDEFKPAVKKRKTSSDLSAAQEFGLGVAVDTEPWDVIVAVQKGTILGTAFHPEFTSDQRWHKHFLSMVNTAASSAES</sequence>
<keyword evidence="3" id="KW-0378">Hydrolase</keyword>
<dbReference type="InterPro" id="IPR029062">
    <property type="entry name" value="Class_I_gatase-like"/>
</dbReference>
<dbReference type="PROSITE" id="PS51130">
    <property type="entry name" value="PDXT_SNO_2"/>
    <property type="match status" value="1"/>
</dbReference>
<protein>
    <recommendedName>
        <fullName evidence="2">glutaminase</fullName>
        <ecNumber evidence="2">3.5.1.2</ecNumber>
    </recommendedName>
</protein>
<dbReference type="Gene3D" id="3.40.50.880">
    <property type="match status" value="1"/>
</dbReference>
<dbReference type="GO" id="GO:0042823">
    <property type="term" value="P:pyridoxal phosphate biosynthetic process"/>
    <property type="evidence" value="ECO:0007669"/>
    <property type="project" value="InterPro"/>
</dbReference>
<keyword evidence="4" id="KW-0315">Glutamine amidotransferase</keyword>